<comment type="caution">
    <text evidence="1">The sequence shown here is derived from an EMBL/GenBank/DDBJ whole genome shotgun (WGS) entry which is preliminary data.</text>
</comment>
<organism evidence="1 2">
    <name type="scientific">Mucilaginibacter arboris</name>
    <dbReference type="NCBI Taxonomy" id="2682090"/>
    <lineage>
        <taxon>Bacteria</taxon>
        <taxon>Pseudomonadati</taxon>
        <taxon>Bacteroidota</taxon>
        <taxon>Sphingobacteriia</taxon>
        <taxon>Sphingobacteriales</taxon>
        <taxon>Sphingobacteriaceae</taxon>
        <taxon>Mucilaginibacter</taxon>
    </lineage>
</organism>
<proteinExistence type="predicted"/>
<keyword evidence="2" id="KW-1185">Reference proteome</keyword>
<sequence>MLLLPGKNRYLHPVKSIRKNTTFFKLIKEASPFHQNLLLIPHHHKHPDKRSIAISSTQKSKKAGFNFRLIKEASPFNRFCHFDRREKSSSDKPDLSDALKKIPLFVRDDNDDDFYADKRSICPKREKKFKQHHEHYR</sequence>
<evidence type="ECO:0000313" key="2">
    <source>
        <dbReference type="Proteomes" id="UP000462014"/>
    </source>
</evidence>
<name>A0A7K1T294_9SPHI</name>
<protein>
    <submittedName>
        <fullName evidence="1">Uncharacterized protein</fullName>
    </submittedName>
</protein>
<reference evidence="1 2" key="1">
    <citation type="submission" date="2019-12" db="EMBL/GenBank/DDBJ databases">
        <title>Mucilaginibacter sp. HMF7410 genome sequencing and assembly.</title>
        <authorList>
            <person name="Kang H."/>
            <person name="Cha I."/>
            <person name="Kim H."/>
            <person name="Joh K."/>
        </authorList>
    </citation>
    <scope>NUCLEOTIDE SEQUENCE [LARGE SCALE GENOMIC DNA]</scope>
    <source>
        <strain evidence="1 2">HMF7410</strain>
    </source>
</reference>
<gene>
    <name evidence="1" type="ORF">GO621_18000</name>
</gene>
<dbReference type="RefSeq" id="WP_157569636.1">
    <property type="nucleotide sequence ID" value="NZ_WPIK01000025.1"/>
</dbReference>
<accession>A0A7K1T294</accession>
<evidence type="ECO:0000313" key="1">
    <source>
        <dbReference type="EMBL" id="MVN23420.1"/>
    </source>
</evidence>
<dbReference type="AlphaFoldDB" id="A0A7K1T294"/>
<dbReference type="EMBL" id="WPIK01000025">
    <property type="protein sequence ID" value="MVN23420.1"/>
    <property type="molecule type" value="Genomic_DNA"/>
</dbReference>
<dbReference type="Proteomes" id="UP000462014">
    <property type="component" value="Unassembled WGS sequence"/>
</dbReference>